<evidence type="ECO:0000313" key="2">
    <source>
        <dbReference type="Proteomes" id="UP000321926"/>
    </source>
</evidence>
<dbReference type="RefSeq" id="WP_147924125.1">
    <property type="nucleotide sequence ID" value="NZ_VRTY01000156.1"/>
</dbReference>
<gene>
    <name evidence="1" type="ORF">FVR03_23005</name>
</gene>
<protein>
    <submittedName>
        <fullName evidence="1">Uncharacterized protein</fullName>
    </submittedName>
</protein>
<keyword evidence="2" id="KW-1185">Reference proteome</keyword>
<accession>A0A5C8ILM8</accession>
<dbReference type="EMBL" id="VRTY01000156">
    <property type="protein sequence ID" value="TXK22428.1"/>
    <property type="molecule type" value="Genomic_DNA"/>
</dbReference>
<dbReference type="OrthoDB" id="798308at2"/>
<evidence type="ECO:0000313" key="1">
    <source>
        <dbReference type="EMBL" id="TXK22428.1"/>
    </source>
</evidence>
<organism evidence="1 2">
    <name type="scientific">Pontibacter qinzhouensis</name>
    <dbReference type="NCBI Taxonomy" id="2603253"/>
    <lineage>
        <taxon>Bacteria</taxon>
        <taxon>Pseudomonadati</taxon>
        <taxon>Bacteroidota</taxon>
        <taxon>Cytophagia</taxon>
        <taxon>Cytophagales</taxon>
        <taxon>Hymenobacteraceae</taxon>
        <taxon>Pontibacter</taxon>
    </lineage>
</organism>
<dbReference type="AlphaFoldDB" id="A0A5C8ILM8"/>
<name>A0A5C8ILM8_9BACT</name>
<reference evidence="1 2" key="1">
    <citation type="submission" date="2019-08" db="EMBL/GenBank/DDBJ databases">
        <authorList>
            <person name="Shi S."/>
        </authorList>
    </citation>
    <scope>NUCLEOTIDE SEQUENCE [LARGE SCALE GENOMIC DNA]</scope>
    <source>
        <strain evidence="1 2">GY10130</strain>
    </source>
</reference>
<dbReference type="Proteomes" id="UP000321926">
    <property type="component" value="Unassembled WGS sequence"/>
</dbReference>
<sequence length="68" mass="7953">METPAFDFYDKQGVVQLSEEEVKDLLQAKRDFLEGKTTARPWEEIKAKMLNKRQIKPSHSQKNACENK</sequence>
<proteinExistence type="predicted"/>
<comment type="caution">
    <text evidence="1">The sequence shown here is derived from an EMBL/GenBank/DDBJ whole genome shotgun (WGS) entry which is preliminary data.</text>
</comment>